<evidence type="ECO:0000256" key="6">
    <source>
        <dbReference type="ARBA" id="ARBA00022833"/>
    </source>
</evidence>
<keyword evidence="13" id="KW-1185">Reference proteome</keyword>
<dbReference type="Gene3D" id="3.30.830.10">
    <property type="entry name" value="Metalloenzyme, LuxS/M16 peptidase-like"/>
    <property type="match status" value="4"/>
</dbReference>
<evidence type="ECO:0000259" key="10">
    <source>
        <dbReference type="Pfam" id="PF00675"/>
    </source>
</evidence>
<evidence type="ECO:0000256" key="3">
    <source>
        <dbReference type="ARBA" id="ARBA00022670"/>
    </source>
</evidence>
<name>A0ABQ0E1V5_9PORP</name>
<dbReference type="InterPro" id="IPR001431">
    <property type="entry name" value="Pept_M16_Zn_BS"/>
</dbReference>
<comment type="similarity">
    <text evidence="2 8">Belongs to the peptidase M16 family.</text>
</comment>
<feature type="chain" id="PRO_5045079194" evidence="9">
    <location>
        <begin position="25"/>
        <end position="950"/>
    </location>
</feature>
<keyword evidence="6" id="KW-0862">Zinc</keyword>
<evidence type="ECO:0000256" key="4">
    <source>
        <dbReference type="ARBA" id="ARBA00022723"/>
    </source>
</evidence>
<feature type="domain" description="Peptidase M16 C-terminal" evidence="11">
    <location>
        <begin position="210"/>
        <end position="396"/>
    </location>
</feature>
<keyword evidence="4" id="KW-0479">Metal-binding</keyword>
<accession>A0ABQ0E1V5</accession>
<dbReference type="InterPro" id="IPR007863">
    <property type="entry name" value="Peptidase_M16_C"/>
</dbReference>
<dbReference type="Pfam" id="PF05193">
    <property type="entry name" value="Peptidase_M16_C"/>
    <property type="match status" value="2"/>
</dbReference>
<dbReference type="SUPFAM" id="SSF63411">
    <property type="entry name" value="LuxS/MPP-like metallohydrolase"/>
    <property type="match status" value="4"/>
</dbReference>
<evidence type="ECO:0000256" key="9">
    <source>
        <dbReference type="SAM" id="SignalP"/>
    </source>
</evidence>
<evidence type="ECO:0000256" key="7">
    <source>
        <dbReference type="ARBA" id="ARBA00023049"/>
    </source>
</evidence>
<keyword evidence="7" id="KW-0482">Metalloprotease</keyword>
<proteinExistence type="inferred from homology"/>
<dbReference type="InterPro" id="IPR050626">
    <property type="entry name" value="Peptidase_M16"/>
</dbReference>
<comment type="caution">
    <text evidence="12">The sequence shown here is derived from an EMBL/GenBank/DDBJ whole genome shotgun (WGS) entry which is preliminary data.</text>
</comment>
<protein>
    <submittedName>
        <fullName evidence="12">Insulinase family protein</fullName>
    </submittedName>
</protein>
<sequence>MRLKKLLTPLLLLATFLMPTIAGAQENMSLPIDPAVKMGTLPNGLTYIIRKNTEPQGRAHFYIAQKVGSILEDDNQQGLAHFLEHMAFNGTKNFPGKNLISFLERIGCRFGADLNAYTAFDETVYTVMDAPTDKGNEVIDSCILILHDWSSNIELLGSEIDEERGVIHEEWRISNNAGIRNFKKLLPVILPNNKYANRLPIGTMEVVDNFEHKAIRDFYHKWYRPDLQGIIIVGDLDPDYVEAKIKEYFADIPKRENPAERYFVPVADNATPIAAIATDKEATKTELTIMFKHDPMPREQRGTILGAAINYADFIVNTIFRERFREIVRKPNAPFMHASASRGEMLGFVKTKDAFEFMAIAKDGGWEEAFKALVKEIEEVNQYGFLQSEYDRAKTNVLKRYEDLYNEREKTTNSSYVEEYKDYFLNGGYIPGIEMEKMIVEQYAQSFTLADINTYVKELISSDGKNLVMYLTGPEKEGLTYPTAEEMIALYNKTVAEPIEARKEEVIATTLIDKPLKGGKIVSEKKNGQFGATELKLNNGITVYIKPTDFKDDEIRLSGITHGGNYLYTTPNDILHTHVLGDVANLSKVGKFNRTDLTKVLAGRSASVAASINDFTTSISGASTIKDFETMLQLVYLYQTSLNEDTESFEAYKEKQISYLKMVERNPMSSLQDSMLYLLYDNSLRNKSLKEADLNAVDYNKALKMVRERLGSADGFQYYIVGNVDIEAAKPLIAKYLGSIPKGKAVAKMDRKKEEDIRKGQMTIQYKKDFDTPTAVVVDHLQGAVKYDLKASLTGEILNNVLDQTLIASIRERESGTYSPYAGVSVDEFPEGAASVIVQFICDPLKAASLNEVVYVEFDKIVKEGVDQAAFDKSITSIKKRHAESLRDNGYWLNQLKLYHFFGKNYADTFDATLNSITTKDITDMLNSIISSGNRLELILRSNQTEASKK</sequence>
<evidence type="ECO:0000256" key="1">
    <source>
        <dbReference type="ARBA" id="ARBA00001947"/>
    </source>
</evidence>
<feature type="domain" description="Peptidase M16 C-terminal" evidence="11">
    <location>
        <begin position="712"/>
        <end position="876"/>
    </location>
</feature>
<dbReference type="PANTHER" id="PTHR43690:SF17">
    <property type="entry name" value="PROTEIN YHJJ"/>
    <property type="match status" value="1"/>
</dbReference>
<dbReference type="PANTHER" id="PTHR43690">
    <property type="entry name" value="NARDILYSIN"/>
    <property type="match status" value="1"/>
</dbReference>
<keyword evidence="9" id="KW-0732">Signal</keyword>
<comment type="cofactor">
    <cofactor evidence="1">
        <name>Zn(2+)</name>
        <dbReference type="ChEBI" id="CHEBI:29105"/>
    </cofactor>
</comment>
<dbReference type="Pfam" id="PF00675">
    <property type="entry name" value="Peptidase_M16"/>
    <property type="match status" value="1"/>
</dbReference>
<feature type="signal peptide" evidence="9">
    <location>
        <begin position="1"/>
        <end position="24"/>
    </location>
</feature>
<dbReference type="InterPro" id="IPR011249">
    <property type="entry name" value="Metalloenz_LuxS/M16"/>
</dbReference>
<evidence type="ECO:0000313" key="12">
    <source>
        <dbReference type="EMBL" id="GAB1251637.1"/>
    </source>
</evidence>
<organism evidence="12 13">
    <name type="scientific">Porphyromonas miyakawae</name>
    <dbReference type="NCBI Taxonomy" id="3137470"/>
    <lineage>
        <taxon>Bacteria</taxon>
        <taxon>Pseudomonadati</taxon>
        <taxon>Bacteroidota</taxon>
        <taxon>Bacteroidia</taxon>
        <taxon>Bacteroidales</taxon>
        <taxon>Porphyromonadaceae</taxon>
        <taxon>Porphyromonas</taxon>
    </lineage>
</organism>
<keyword evidence="3" id="KW-0645">Protease</keyword>
<reference evidence="12 13" key="1">
    <citation type="journal article" date="2025" name="Int. J. Syst. Evol. Microbiol.">
        <title>Desulfovibrio falkowii sp. nov., Porphyromonas miyakawae sp. nov., Mediterraneibacter flintii sp. nov. and Owariibacterium komagatae gen. nov., sp. nov., isolated from human faeces.</title>
        <authorList>
            <person name="Hamaguchi T."/>
            <person name="Ohara M."/>
            <person name="Hisatomi A."/>
            <person name="Sekiguchi K."/>
            <person name="Takeda J.I."/>
            <person name="Ueyama J."/>
            <person name="Ito M."/>
            <person name="Nishiwaki H."/>
            <person name="Ogi T."/>
            <person name="Hirayama M."/>
            <person name="Ohkuma M."/>
            <person name="Sakamoto M."/>
            <person name="Ohno K."/>
        </authorList>
    </citation>
    <scope>NUCLEOTIDE SEQUENCE [LARGE SCALE GENOMIC DNA]</scope>
    <source>
        <strain evidence="12 13">13CB11C</strain>
    </source>
</reference>
<dbReference type="InterPro" id="IPR011765">
    <property type="entry name" value="Pept_M16_N"/>
</dbReference>
<dbReference type="RefSeq" id="WP_411915441.1">
    <property type="nucleotide sequence ID" value="NZ_BAAFSF010000001.1"/>
</dbReference>
<dbReference type="EMBL" id="BAAFSF010000001">
    <property type="protein sequence ID" value="GAB1251637.1"/>
    <property type="molecule type" value="Genomic_DNA"/>
</dbReference>
<gene>
    <name evidence="12" type="ORF">Tsumi_07410</name>
</gene>
<evidence type="ECO:0000259" key="11">
    <source>
        <dbReference type="Pfam" id="PF05193"/>
    </source>
</evidence>
<evidence type="ECO:0000313" key="13">
    <source>
        <dbReference type="Proteomes" id="UP001628220"/>
    </source>
</evidence>
<dbReference type="Proteomes" id="UP001628220">
    <property type="component" value="Unassembled WGS sequence"/>
</dbReference>
<feature type="domain" description="Peptidase M16 N-terminal" evidence="10">
    <location>
        <begin position="50"/>
        <end position="172"/>
    </location>
</feature>
<dbReference type="PROSITE" id="PS00143">
    <property type="entry name" value="INSULINASE"/>
    <property type="match status" value="1"/>
</dbReference>
<evidence type="ECO:0000256" key="2">
    <source>
        <dbReference type="ARBA" id="ARBA00007261"/>
    </source>
</evidence>
<evidence type="ECO:0000256" key="5">
    <source>
        <dbReference type="ARBA" id="ARBA00022801"/>
    </source>
</evidence>
<keyword evidence="5" id="KW-0378">Hydrolase</keyword>
<evidence type="ECO:0000256" key="8">
    <source>
        <dbReference type="RuleBase" id="RU004447"/>
    </source>
</evidence>